<dbReference type="InterPro" id="IPR000884">
    <property type="entry name" value="TSP1_rpt"/>
</dbReference>
<keyword evidence="1" id="KW-0732">Signal</keyword>
<dbReference type="Gene3D" id="2.60.40.10">
    <property type="entry name" value="Immunoglobulins"/>
    <property type="match status" value="1"/>
</dbReference>
<feature type="signal peptide" evidence="1">
    <location>
        <begin position="1"/>
        <end position="26"/>
    </location>
</feature>
<evidence type="ECO:0000259" key="2">
    <source>
        <dbReference type="PROSITE" id="PS50835"/>
    </source>
</evidence>
<protein>
    <recommendedName>
        <fullName evidence="2">Ig-like domain-containing protein</fullName>
    </recommendedName>
</protein>
<dbReference type="EMBL" id="JTDE01004913">
    <property type="protein sequence ID" value="KAF7252217.1"/>
    <property type="molecule type" value="Genomic_DNA"/>
</dbReference>
<dbReference type="PROSITE" id="PS50835">
    <property type="entry name" value="IG_LIKE"/>
    <property type="match status" value="1"/>
</dbReference>
<dbReference type="Pfam" id="PF00090">
    <property type="entry name" value="TSP_1"/>
    <property type="match status" value="2"/>
</dbReference>
<evidence type="ECO:0000313" key="3">
    <source>
        <dbReference type="EMBL" id="KAF7252217.1"/>
    </source>
</evidence>
<name>A0A8S9YIP8_9TREM</name>
<keyword evidence="4" id="KW-1185">Reference proteome</keyword>
<dbReference type="Gene3D" id="2.20.100.10">
    <property type="entry name" value="Thrombospondin type-1 (TSP1) repeat"/>
    <property type="match status" value="2"/>
</dbReference>
<dbReference type="Proteomes" id="UP000822476">
    <property type="component" value="Unassembled WGS sequence"/>
</dbReference>
<dbReference type="PROSITE" id="PS50092">
    <property type="entry name" value="TSP1"/>
    <property type="match status" value="2"/>
</dbReference>
<comment type="caution">
    <text evidence="3">The sequence shown here is derived from an EMBL/GenBank/DDBJ whole genome shotgun (WGS) entry which is preliminary data.</text>
</comment>
<feature type="domain" description="Ig-like" evidence="2">
    <location>
        <begin position="204"/>
        <end position="328"/>
    </location>
</feature>
<dbReference type="InterPro" id="IPR036383">
    <property type="entry name" value="TSP1_rpt_sf"/>
</dbReference>
<dbReference type="InterPro" id="IPR007110">
    <property type="entry name" value="Ig-like_dom"/>
</dbReference>
<evidence type="ECO:0000256" key="1">
    <source>
        <dbReference type="SAM" id="SignalP"/>
    </source>
</evidence>
<organism evidence="3 4">
    <name type="scientific">Paragonimus skrjabini miyazakii</name>
    <dbReference type="NCBI Taxonomy" id="59628"/>
    <lineage>
        <taxon>Eukaryota</taxon>
        <taxon>Metazoa</taxon>
        <taxon>Spiralia</taxon>
        <taxon>Lophotrochozoa</taxon>
        <taxon>Platyhelminthes</taxon>
        <taxon>Trematoda</taxon>
        <taxon>Digenea</taxon>
        <taxon>Plagiorchiida</taxon>
        <taxon>Troglotremata</taxon>
        <taxon>Troglotrematidae</taxon>
        <taxon>Paragonimus</taxon>
    </lineage>
</organism>
<dbReference type="PANTHER" id="PTHR16311">
    <property type="entry name" value="THROMBOSPONDIN TYPE I DOMAIN-CONTAINING 1"/>
    <property type="match status" value="1"/>
</dbReference>
<proteinExistence type="predicted"/>
<gene>
    <name evidence="3" type="ORF">EG68_08925</name>
</gene>
<dbReference type="GO" id="GO:0071944">
    <property type="term" value="C:cell periphery"/>
    <property type="evidence" value="ECO:0007669"/>
    <property type="project" value="TreeGrafter"/>
</dbReference>
<dbReference type="SMART" id="SM00209">
    <property type="entry name" value="TSP1"/>
    <property type="match status" value="2"/>
</dbReference>
<dbReference type="PANTHER" id="PTHR16311:SF3">
    <property type="entry name" value="THROMBOSPONDIN TYPE-1 DOMAIN-CONTAINING PROTEIN 1"/>
    <property type="match status" value="1"/>
</dbReference>
<feature type="chain" id="PRO_5035887237" description="Ig-like domain-containing protein" evidence="1">
    <location>
        <begin position="27"/>
        <end position="708"/>
    </location>
</feature>
<sequence>MTIHQHLSHSDCLVFFLVVGFHLCHAYNQSNSGYHWGTWSQLPLACSVTCGSGLRCRVRKCLDGYGKVEPLLERCRNPEDYDSKAEYCTVCVVNVRCPNLPGWGNWGAWSACIPNEPEVRDTLGRCQSGTRVRHRKCDNPPPELPPLGVPCSGPSKQTAECRYKCDNKPLNDPTNVKKQIDLRVEQDHRSGLKSFKHVQRRKVGERTTMSCDTPAYRLAKRLTVVSEFNAARQGLLTEQPQITWFKNGHPVQVQGSEFSGKNTYFAKWNEERSVNIHYPLLAEQNRWESLLRSSIPFIDGSDLIFPHILEGDHGLYSCELRLGERRWTTIFYSLIVTSISYSAHDTDPFYLHSNLGFTNALKDAPVWLEASHVVWRLNGLIYSRGLVTRGSRRIQLIERLNQTHNGLWSCHLIIPATGPTSRISSPSVRVASSYLLNELHLKVDSTRNKLWLAAEHPASMRLLRHISVTCGLLCELLLLILLLTIWASNRWLERTLSTEQKSLILEEMVDNGTRLILTARRRAMIHRLRLLPLIIQESIRLRQAHNHLMDKLVGQDDDTEEESDDEADNKGFLHRISIFRRSTVFKSFKRQSSVFHRSRKQNYSVVSTDSGMFNITTAQRTSKLKNLFGLGRNEAKIKYDQPPPPVEMVRGKYDKLWSSGVSQADNNDINRLTIPSYADLEARTNQTASAHKGRFNLRLSFAKFADRN</sequence>
<evidence type="ECO:0000313" key="4">
    <source>
        <dbReference type="Proteomes" id="UP000822476"/>
    </source>
</evidence>
<dbReference type="OrthoDB" id="446173at2759"/>
<dbReference type="InterPro" id="IPR038877">
    <property type="entry name" value="THSD1"/>
</dbReference>
<reference evidence="3" key="1">
    <citation type="submission" date="2019-07" db="EMBL/GenBank/DDBJ databases">
        <title>Annotation for the trematode Paragonimus miyazaki's.</title>
        <authorList>
            <person name="Choi Y.-J."/>
        </authorList>
    </citation>
    <scope>NUCLEOTIDE SEQUENCE</scope>
    <source>
        <strain evidence="3">Japan</strain>
    </source>
</reference>
<dbReference type="InterPro" id="IPR013783">
    <property type="entry name" value="Ig-like_fold"/>
</dbReference>
<dbReference type="SUPFAM" id="SSF82895">
    <property type="entry name" value="TSP-1 type 1 repeat"/>
    <property type="match status" value="1"/>
</dbReference>
<accession>A0A8S9YIP8</accession>
<dbReference type="AlphaFoldDB" id="A0A8S9YIP8"/>